<name>A0A8E2DKI6_9APHY</name>
<dbReference type="OrthoDB" id="3164835at2759"/>
<keyword evidence="3" id="KW-1185">Reference proteome</keyword>
<feature type="domain" description="BTB" evidence="1">
    <location>
        <begin position="14"/>
        <end position="80"/>
    </location>
</feature>
<evidence type="ECO:0000259" key="1">
    <source>
        <dbReference type="PROSITE" id="PS50097"/>
    </source>
</evidence>
<dbReference type="CDD" id="cd18186">
    <property type="entry name" value="BTB_POZ_ZBTB_KLHL-like"/>
    <property type="match status" value="1"/>
</dbReference>
<dbReference type="Proteomes" id="UP000250043">
    <property type="component" value="Unassembled WGS sequence"/>
</dbReference>
<reference evidence="2 3" key="1">
    <citation type="submission" date="2016-07" db="EMBL/GenBank/DDBJ databases">
        <title>Draft genome of the white-rot fungus Obba rivulosa 3A-2.</title>
        <authorList>
            <consortium name="DOE Joint Genome Institute"/>
            <person name="Miettinen O."/>
            <person name="Riley R."/>
            <person name="Acob R."/>
            <person name="Barry K."/>
            <person name="Cullen D."/>
            <person name="De Vries R."/>
            <person name="Hainaut M."/>
            <person name="Hatakka A."/>
            <person name="Henrissat B."/>
            <person name="Hilden K."/>
            <person name="Kuo R."/>
            <person name="Labutti K."/>
            <person name="Lipzen A."/>
            <person name="Makela M.R."/>
            <person name="Sandor L."/>
            <person name="Spatafora J.W."/>
            <person name="Grigoriev I.V."/>
            <person name="Hibbett D.S."/>
        </authorList>
    </citation>
    <scope>NUCLEOTIDE SEQUENCE [LARGE SCALE GENOMIC DNA]</scope>
    <source>
        <strain evidence="2 3">3A-2</strain>
    </source>
</reference>
<evidence type="ECO:0000313" key="3">
    <source>
        <dbReference type="Proteomes" id="UP000250043"/>
    </source>
</evidence>
<dbReference type="AlphaFoldDB" id="A0A8E2DKI6"/>
<dbReference type="SUPFAM" id="SSF54695">
    <property type="entry name" value="POZ domain"/>
    <property type="match status" value="1"/>
</dbReference>
<dbReference type="InterPro" id="IPR011333">
    <property type="entry name" value="SKP1/BTB/POZ_sf"/>
</dbReference>
<evidence type="ECO:0000313" key="2">
    <source>
        <dbReference type="EMBL" id="OCH91510.1"/>
    </source>
</evidence>
<gene>
    <name evidence="2" type="ORF">OBBRIDRAFT_775094</name>
</gene>
<organism evidence="2 3">
    <name type="scientific">Obba rivulosa</name>
    <dbReference type="NCBI Taxonomy" id="1052685"/>
    <lineage>
        <taxon>Eukaryota</taxon>
        <taxon>Fungi</taxon>
        <taxon>Dikarya</taxon>
        <taxon>Basidiomycota</taxon>
        <taxon>Agaricomycotina</taxon>
        <taxon>Agaricomycetes</taxon>
        <taxon>Polyporales</taxon>
        <taxon>Gelatoporiaceae</taxon>
        <taxon>Obba</taxon>
    </lineage>
</organism>
<proteinExistence type="predicted"/>
<dbReference type="SMART" id="SM00225">
    <property type="entry name" value="BTB"/>
    <property type="match status" value="1"/>
</dbReference>
<protein>
    <recommendedName>
        <fullName evidence="1">BTB domain-containing protein</fullName>
    </recommendedName>
</protein>
<dbReference type="EMBL" id="KV722384">
    <property type="protein sequence ID" value="OCH91510.1"/>
    <property type="molecule type" value="Genomic_DNA"/>
</dbReference>
<dbReference type="InterPro" id="IPR000210">
    <property type="entry name" value="BTB/POZ_dom"/>
</dbReference>
<sequence length="314" mass="35501">MSTPMVHPFTKSSADVILHSSDNVNFCVHKLILSEASPFFETMFSLVQPTTSQLGTTDALPVVDLTETSQTTNLLLHFCYPMPHPEFGKDDLGKLADVLEAAMKYDISAAIASLRKLLVHPDFIEGHPFLLYSIACRLGLRPEAERAAWQTLRIEWPEEYTPELQAICPSAFYRLTEFRRRCTVASVEFIRYPPPWTGGDDGWYHPNSEGRVYFGFVDDCENLAVYRHEDHHEGMPLLPAEYQDELVEELIKRPSGIAIVSNRCHMKTLIQWGTFHSCSSCMAEAIEACDAISKDVGRFLDVHLAKMVLLTMDN</sequence>
<dbReference type="Pfam" id="PF00651">
    <property type="entry name" value="BTB"/>
    <property type="match status" value="1"/>
</dbReference>
<accession>A0A8E2DKI6</accession>
<dbReference type="PROSITE" id="PS50097">
    <property type="entry name" value="BTB"/>
    <property type="match status" value="1"/>
</dbReference>
<dbReference type="Gene3D" id="3.30.710.10">
    <property type="entry name" value="Potassium Channel Kv1.1, Chain A"/>
    <property type="match status" value="1"/>
</dbReference>